<evidence type="ECO:0000256" key="5">
    <source>
        <dbReference type="ARBA" id="ARBA00023163"/>
    </source>
</evidence>
<dbReference type="InterPro" id="IPR003593">
    <property type="entry name" value="AAA+_ATPase"/>
</dbReference>
<dbReference type="FunFam" id="3.40.50.300:FF:000006">
    <property type="entry name" value="DNA-binding transcriptional regulator NtrC"/>
    <property type="match status" value="1"/>
</dbReference>
<keyword evidence="4" id="KW-0238">DNA-binding</keyword>
<dbReference type="Pfam" id="PF00158">
    <property type="entry name" value="Sigma54_activat"/>
    <property type="match status" value="1"/>
</dbReference>
<dbReference type="PROSITE" id="PS00676">
    <property type="entry name" value="SIGMA54_INTERACT_2"/>
    <property type="match status" value="1"/>
</dbReference>
<keyword evidence="1" id="KW-0547">Nucleotide-binding</keyword>
<gene>
    <name evidence="7" type="ORF">SAMN04488528_100295</name>
</gene>
<dbReference type="InterPro" id="IPR002078">
    <property type="entry name" value="Sigma_54_int"/>
</dbReference>
<dbReference type="CDD" id="cd00009">
    <property type="entry name" value="AAA"/>
    <property type="match status" value="1"/>
</dbReference>
<dbReference type="Gene3D" id="3.40.50.300">
    <property type="entry name" value="P-loop containing nucleotide triphosphate hydrolases"/>
    <property type="match status" value="1"/>
</dbReference>
<keyword evidence="3" id="KW-0805">Transcription regulation</keyword>
<dbReference type="EMBL" id="FOKI01000002">
    <property type="protein sequence ID" value="SFA76130.1"/>
    <property type="molecule type" value="Genomic_DNA"/>
</dbReference>
<dbReference type="SUPFAM" id="SSF55785">
    <property type="entry name" value="PYP-like sensor domain (PAS domain)"/>
    <property type="match status" value="1"/>
</dbReference>
<dbReference type="InterPro" id="IPR036388">
    <property type="entry name" value="WH-like_DNA-bd_sf"/>
</dbReference>
<evidence type="ECO:0000313" key="8">
    <source>
        <dbReference type="Proteomes" id="UP000198619"/>
    </source>
</evidence>
<dbReference type="OrthoDB" id="9803970at2"/>
<dbReference type="GO" id="GO:0005524">
    <property type="term" value="F:ATP binding"/>
    <property type="evidence" value="ECO:0007669"/>
    <property type="project" value="UniProtKB-KW"/>
</dbReference>
<dbReference type="PANTHER" id="PTHR32071:SF57">
    <property type="entry name" value="C4-DICARBOXYLATE TRANSPORT TRANSCRIPTIONAL REGULATORY PROTEIN DCTD"/>
    <property type="match status" value="1"/>
</dbReference>
<dbReference type="InterPro" id="IPR025662">
    <property type="entry name" value="Sigma_54_int_dom_ATP-bd_1"/>
</dbReference>
<dbReference type="PROSITE" id="PS00688">
    <property type="entry name" value="SIGMA54_INTERACT_3"/>
    <property type="match status" value="1"/>
</dbReference>
<keyword evidence="2" id="KW-0067">ATP-binding</keyword>
<dbReference type="Proteomes" id="UP000198619">
    <property type="component" value="Unassembled WGS sequence"/>
</dbReference>
<dbReference type="InterPro" id="IPR025944">
    <property type="entry name" value="Sigma_54_int_dom_CS"/>
</dbReference>
<name>A0A1I0VJP8_9CLOT</name>
<dbReference type="AlphaFoldDB" id="A0A1I0VJP8"/>
<dbReference type="InterPro" id="IPR058031">
    <property type="entry name" value="AAA_lid_NorR"/>
</dbReference>
<sequence length="664" mass="76162">MKTIAIITDRQSQLVEFLEQNLKMVLGNKIIMNKYFLDNLNEYDVIDDDVVLVMISERAYEVKKHVSKKSKIVVLNRTFQQKDIHKILSIPEGTQILVVNDNDQTTYESLSLFYEIGINHLDFIAFNEGIDYSHIKIAVTPGVKERVPDYIDTIIDLGNRYIDISTFIQIISSLGIDNIEISKKLVKYSEKIVSLDVGIRDKYKELFLKIEELDTILNLSKDGIIFTNNKGKINVLNESFRKIMDINSEIKDKNISDIITEELEGITEKEEIIDEVFQFENKYININKTGIAGLGYYYNVQEITYIKQLEQNFTKQIKTKGQIARYYFQDIKTQCESMKKCIDIAKKMSKSDLTVLIIGESGTGKELLAQSIHNESKRTKQPFVAVNCAAMPENLLESELFGYEKGAFTGALKEGKKGLFELANNGTIFLDEIGDMPLLLQTKLLRVLQERQVMPIGSEKIIDINVRVIAATNKDILSMIHKGQFREDLYYRLNVLPLRVPPLRNREGDIMELLKEFMKKDIKFSIDAIKKLLNYNWPGNIRELQNVASYISLMCNDIAMYEDLPFNVEEEQINEYDECVYILKSKCNFERCVDIVKIINKFNSINESVGRNAIFDILTDKGIETSEGEIKKILSLLKELGFIDSTVGRKGSKLTELGKNIITN</sequence>
<dbReference type="GO" id="GO:0003677">
    <property type="term" value="F:DNA binding"/>
    <property type="evidence" value="ECO:0007669"/>
    <property type="project" value="UniProtKB-KW"/>
</dbReference>
<evidence type="ECO:0000256" key="3">
    <source>
        <dbReference type="ARBA" id="ARBA00023015"/>
    </source>
</evidence>
<evidence type="ECO:0000256" key="1">
    <source>
        <dbReference type="ARBA" id="ARBA00022741"/>
    </source>
</evidence>
<dbReference type="Gene3D" id="1.10.10.10">
    <property type="entry name" value="Winged helix-like DNA-binding domain superfamily/Winged helix DNA-binding domain"/>
    <property type="match status" value="1"/>
</dbReference>
<proteinExistence type="predicted"/>
<dbReference type="PROSITE" id="PS00675">
    <property type="entry name" value="SIGMA54_INTERACT_1"/>
    <property type="match status" value="1"/>
</dbReference>
<dbReference type="GO" id="GO:0006355">
    <property type="term" value="P:regulation of DNA-templated transcription"/>
    <property type="evidence" value="ECO:0007669"/>
    <property type="project" value="InterPro"/>
</dbReference>
<dbReference type="PROSITE" id="PS50045">
    <property type="entry name" value="SIGMA54_INTERACT_4"/>
    <property type="match status" value="1"/>
</dbReference>
<protein>
    <submittedName>
        <fullName evidence="7">Sigma-54 interaction domain-containing protein</fullName>
    </submittedName>
</protein>
<dbReference type="SUPFAM" id="SSF52540">
    <property type="entry name" value="P-loop containing nucleoside triphosphate hydrolases"/>
    <property type="match status" value="1"/>
</dbReference>
<dbReference type="InterPro" id="IPR025943">
    <property type="entry name" value="Sigma_54_int_dom_ATP-bd_2"/>
</dbReference>
<evidence type="ECO:0000313" key="7">
    <source>
        <dbReference type="EMBL" id="SFA76130.1"/>
    </source>
</evidence>
<dbReference type="SMART" id="SM00382">
    <property type="entry name" value="AAA"/>
    <property type="match status" value="1"/>
</dbReference>
<evidence type="ECO:0000256" key="2">
    <source>
        <dbReference type="ARBA" id="ARBA00022840"/>
    </source>
</evidence>
<dbReference type="Pfam" id="PF25601">
    <property type="entry name" value="AAA_lid_14"/>
    <property type="match status" value="1"/>
</dbReference>
<dbReference type="PANTHER" id="PTHR32071">
    <property type="entry name" value="TRANSCRIPTIONAL REGULATORY PROTEIN"/>
    <property type="match status" value="1"/>
</dbReference>
<keyword evidence="5" id="KW-0804">Transcription</keyword>
<dbReference type="Gene3D" id="1.10.8.60">
    <property type="match status" value="1"/>
</dbReference>
<evidence type="ECO:0000259" key="6">
    <source>
        <dbReference type="PROSITE" id="PS50045"/>
    </source>
</evidence>
<dbReference type="STRING" id="84698.SAMN04488528_100295"/>
<dbReference type="Gene3D" id="3.30.450.20">
    <property type="entry name" value="PAS domain"/>
    <property type="match status" value="1"/>
</dbReference>
<keyword evidence="8" id="KW-1185">Reference proteome</keyword>
<reference evidence="7 8" key="1">
    <citation type="submission" date="2016-10" db="EMBL/GenBank/DDBJ databases">
        <authorList>
            <person name="de Groot N.N."/>
        </authorList>
    </citation>
    <scope>NUCLEOTIDE SEQUENCE [LARGE SCALE GENOMIC DNA]</scope>
    <source>
        <strain evidence="7 8">DSM 12271</strain>
    </source>
</reference>
<dbReference type="InterPro" id="IPR027417">
    <property type="entry name" value="P-loop_NTPase"/>
</dbReference>
<dbReference type="InterPro" id="IPR035965">
    <property type="entry name" value="PAS-like_dom_sf"/>
</dbReference>
<accession>A0A1I0VJP8</accession>
<feature type="domain" description="Sigma-54 factor interaction" evidence="6">
    <location>
        <begin position="331"/>
        <end position="553"/>
    </location>
</feature>
<organism evidence="7 8">
    <name type="scientific">Clostridium frigidicarnis</name>
    <dbReference type="NCBI Taxonomy" id="84698"/>
    <lineage>
        <taxon>Bacteria</taxon>
        <taxon>Bacillati</taxon>
        <taxon>Bacillota</taxon>
        <taxon>Clostridia</taxon>
        <taxon>Eubacteriales</taxon>
        <taxon>Clostridiaceae</taxon>
        <taxon>Clostridium</taxon>
    </lineage>
</organism>
<dbReference type="RefSeq" id="WP_090038234.1">
    <property type="nucleotide sequence ID" value="NZ_FOKI01000002.1"/>
</dbReference>
<evidence type="ECO:0000256" key="4">
    <source>
        <dbReference type="ARBA" id="ARBA00023125"/>
    </source>
</evidence>